<feature type="domain" description="Sialidase" evidence="2">
    <location>
        <begin position="98"/>
        <end position="271"/>
    </location>
</feature>
<evidence type="ECO:0000256" key="1">
    <source>
        <dbReference type="SAM" id="MobiDB-lite"/>
    </source>
</evidence>
<sequence>MKIHLIIQTLMLVTILTAGCDNSKPENVQSSQKTPASIETLSQDPVETPETMPTPVVLSGFPMPLTSGNRIYFYNEGDLTGWTVDRPPNASIKTGLQVYRTDNHGKNWNSNQLPIEQAWEAEVDQDHILASLHQNGPSWIMLQSEPEGDLAKKTLYLSKDGGTTWTLNCDLTSSISGYVTSMMIQENGVGYITSSYKKKDVIPFYRTTDSGKNWRLQEFPHKRDFQFGMAYPPQISKDGIGTVRADFIKEKESDTIYYETTDNGSNWHLFKTASILRFHGDPAALDIIKRFADHWLAQDEQKIGKLFVQGASESWIEPMKKHRYTFIGAYPPSNEEATQDQFCVGLRYQTDDKDDPIGTIAVCVRKQQSSKEWRIYMLD</sequence>
<dbReference type="RefSeq" id="WP_258213637.1">
    <property type="nucleotide sequence ID" value="NZ_JANQBD010000008.1"/>
</dbReference>
<dbReference type="InterPro" id="IPR015943">
    <property type="entry name" value="WD40/YVTN_repeat-like_dom_sf"/>
</dbReference>
<reference evidence="3 4" key="1">
    <citation type="submission" date="2022-08" db="EMBL/GenBank/DDBJ databases">
        <title>Paenibacillus endoradicis sp. nov., Paenibacillus radicibacter sp. nov and Paenibacillus pararadicis sp. nov., three cold-adapted plant growth-promoting bacteria isolated from root of Larix gmelinii in Great Khingan.</title>
        <authorList>
            <person name="Xue H."/>
        </authorList>
    </citation>
    <scope>NUCLEOTIDE SEQUENCE [LARGE SCALE GENOMIC DNA]</scope>
    <source>
        <strain evidence="3 4">N5-1-1-5</strain>
    </source>
</reference>
<dbReference type="PROSITE" id="PS51257">
    <property type="entry name" value="PROKAR_LIPOPROTEIN"/>
    <property type="match status" value="1"/>
</dbReference>
<dbReference type="EMBL" id="JANQBD010000008">
    <property type="protein sequence ID" value="MCR8632041.1"/>
    <property type="molecule type" value="Genomic_DNA"/>
</dbReference>
<protein>
    <recommendedName>
        <fullName evidence="2">Sialidase domain-containing protein</fullName>
    </recommendedName>
</protein>
<organism evidence="3 4">
    <name type="scientific">Paenibacillus radicis</name>
    <name type="common">ex Xue et al. 2023</name>
    <dbReference type="NCBI Taxonomy" id="2972489"/>
    <lineage>
        <taxon>Bacteria</taxon>
        <taxon>Bacillati</taxon>
        <taxon>Bacillota</taxon>
        <taxon>Bacilli</taxon>
        <taxon>Bacillales</taxon>
        <taxon>Paenibacillaceae</taxon>
        <taxon>Paenibacillus</taxon>
    </lineage>
</organism>
<dbReference type="CDD" id="cd15482">
    <property type="entry name" value="Sialidase_non-viral"/>
    <property type="match status" value="1"/>
</dbReference>
<comment type="caution">
    <text evidence="3">The sequence shown here is derived from an EMBL/GenBank/DDBJ whole genome shotgun (WGS) entry which is preliminary data.</text>
</comment>
<evidence type="ECO:0000313" key="4">
    <source>
        <dbReference type="Proteomes" id="UP001300012"/>
    </source>
</evidence>
<dbReference type="Gene3D" id="2.130.10.10">
    <property type="entry name" value="YVTN repeat-like/Quinoprotein amine dehydrogenase"/>
    <property type="match status" value="1"/>
</dbReference>
<keyword evidence="4" id="KW-1185">Reference proteome</keyword>
<gene>
    <name evidence="3" type="ORF">NV381_12575</name>
</gene>
<evidence type="ECO:0000259" key="2">
    <source>
        <dbReference type="Pfam" id="PF13088"/>
    </source>
</evidence>
<feature type="compositionally biased region" description="Polar residues" evidence="1">
    <location>
        <begin position="25"/>
        <end position="43"/>
    </location>
</feature>
<dbReference type="Pfam" id="PF13088">
    <property type="entry name" value="BNR_2"/>
    <property type="match status" value="1"/>
</dbReference>
<accession>A0ABT1YFR8</accession>
<dbReference type="InterPro" id="IPR036278">
    <property type="entry name" value="Sialidase_sf"/>
</dbReference>
<dbReference type="InterPro" id="IPR011040">
    <property type="entry name" value="Sialidase"/>
</dbReference>
<dbReference type="Proteomes" id="UP001300012">
    <property type="component" value="Unassembled WGS sequence"/>
</dbReference>
<evidence type="ECO:0000313" key="3">
    <source>
        <dbReference type="EMBL" id="MCR8632041.1"/>
    </source>
</evidence>
<proteinExistence type="predicted"/>
<feature type="region of interest" description="Disordered" evidence="1">
    <location>
        <begin position="24"/>
        <end position="50"/>
    </location>
</feature>
<name>A0ABT1YFR8_9BACL</name>
<dbReference type="SUPFAM" id="SSF50939">
    <property type="entry name" value="Sialidases"/>
    <property type="match status" value="1"/>
</dbReference>